<dbReference type="NCBIfam" id="TIGR01543">
    <property type="entry name" value="proheadase_HK97"/>
    <property type="match status" value="1"/>
</dbReference>
<dbReference type="InterPro" id="IPR006433">
    <property type="entry name" value="Prohead_protease"/>
</dbReference>
<keyword evidence="2" id="KW-0645">Protease</keyword>
<evidence type="ECO:0000256" key="1">
    <source>
        <dbReference type="ARBA" id="ARBA00022612"/>
    </source>
</evidence>
<gene>
    <name evidence="5" type="ORF">SAMN02745975_00534</name>
</gene>
<dbReference type="STRING" id="1121919.SAMN02745975_00534"/>
<dbReference type="InterPro" id="IPR054613">
    <property type="entry name" value="Peptidase_S78_dom"/>
</dbReference>
<dbReference type="Proteomes" id="UP000184536">
    <property type="component" value="Unassembled WGS sequence"/>
</dbReference>
<evidence type="ECO:0000256" key="3">
    <source>
        <dbReference type="ARBA" id="ARBA00022801"/>
    </source>
</evidence>
<keyword evidence="6" id="KW-1185">Reference proteome</keyword>
<dbReference type="Pfam" id="PF04586">
    <property type="entry name" value="Peptidase_S78"/>
    <property type="match status" value="1"/>
</dbReference>
<keyword evidence="1" id="KW-1188">Viral release from host cell</keyword>
<protein>
    <recommendedName>
        <fullName evidence="4">Prohead serine protease domain-containing protein</fullName>
    </recommendedName>
</protein>
<evidence type="ECO:0000256" key="2">
    <source>
        <dbReference type="ARBA" id="ARBA00022670"/>
    </source>
</evidence>
<organism evidence="5 6">
    <name type="scientific">Geosporobacter subterraneus DSM 17957</name>
    <dbReference type="NCBI Taxonomy" id="1121919"/>
    <lineage>
        <taxon>Bacteria</taxon>
        <taxon>Bacillati</taxon>
        <taxon>Bacillota</taxon>
        <taxon>Clostridia</taxon>
        <taxon>Peptostreptococcales</taxon>
        <taxon>Thermotaleaceae</taxon>
        <taxon>Geosporobacter</taxon>
    </lineage>
</organism>
<sequence length="204" mass="23428">MVSKMSKKSEYERRLVEIRAVDNQENKMSIEGYAITFDKPATHQYGSRKFTETIKRGALDGSDMKDVPLRYNHNDNVMIMARTRNNSLRLIVDDVGLKIQADLLDTQSNRDLYKAIQEGLIDKMSFAFRVADGGDTWTFGDKETTRDVNKIAKLYDVSVVDTPFYDSTSIYARSLELLESEEKRLDSLNEIELLKQKIKVKGKI</sequence>
<keyword evidence="3" id="KW-0378">Hydrolase</keyword>
<dbReference type="AlphaFoldDB" id="A0A1M6DQ13"/>
<evidence type="ECO:0000313" key="5">
    <source>
        <dbReference type="EMBL" id="SHI75317.1"/>
    </source>
</evidence>
<name>A0A1M6DQ13_9FIRM</name>
<dbReference type="EMBL" id="FQZV01000006">
    <property type="protein sequence ID" value="SHI75317.1"/>
    <property type="molecule type" value="Genomic_DNA"/>
</dbReference>
<accession>A0A1M6DQ13</accession>
<reference evidence="6" key="1">
    <citation type="submission" date="2016-11" db="EMBL/GenBank/DDBJ databases">
        <authorList>
            <person name="Varghese N."/>
            <person name="Submissions S."/>
        </authorList>
    </citation>
    <scope>NUCLEOTIDE SEQUENCE [LARGE SCALE GENOMIC DNA]</scope>
    <source>
        <strain evidence="6">DSM 17957</strain>
    </source>
</reference>
<feature type="domain" description="Prohead serine protease" evidence="4">
    <location>
        <begin position="16"/>
        <end position="176"/>
    </location>
</feature>
<dbReference type="GO" id="GO:0006508">
    <property type="term" value="P:proteolysis"/>
    <property type="evidence" value="ECO:0007669"/>
    <property type="project" value="UniProtKB-KW"/>
</dbReference>
<evidence type="ECO:0000259" key="4">
    <source>
        <dbReference type="Pfam" id="PF04586"/>
    </source>
</evidence>
<proteinExistence type="predicted"/>
<dbReference type="GO" id="GO:0008233">
    <property type="term" value="F:peptidase activity"/>
    <property type="evidence" value="ECO:0007669"/>
    <property type="project" value="UniProtKB-KW"/>
</dbReference>
<evidence type="ECO:0000313" key="6">
    <source>
        <dbReference type="Proteomes" id="UP000184536"/>
    </source>
</evidence>